<dbReference type="Proteomes" id="UP000591803">
    <property type="component" value="Unassembled WGS sequence"/>
</dbReference>
<dbReference type="Pfam" id="PF10799">
    <property type="entry name" value="YliH"/>
    <property type="match status" value="1"/>
</dbReference>
<dbReference type="Proteomes" id="UP000510650">
    <property type="component" value="Chromosome"/>
</dbReference>
<accession>A0A7H9FQP9</accession>
<reference evidence="2" key="2">
    <citation type="journal article" date="2021" name="Microb. Genom.">
        <title>A genomic epidemiological study shows that prevalence of antimicrobial resistance in Enterobacterales is associated with the livestock host, as well as antimicrobial usage.</title>
        <authorList>
            <person name="AbuOun M."/>
            <person name="Jones H."/>
            <person name="Stubberfield E."/>
            <person name="Gilson D."/>
            <person name="Shaw L.P."/>
            <person name="Hubbard A.T.M."/>
            <person name="Chau K.K."/>
            <person name="Sebra R."/>
            <person name="Peto T.E.A."/>
            <person name="Crook D.W."/>
            <person name="Read D.S."/>
            <person name="Gweon H.S."/>
            <person name="Walker A.S."/>
            <person name="Stoesser N."/>
            <person name="Smith R.P."/>
            <person name="Anjum M.F."/>
            <person name="On Behalf Of The Rehab Consortium."/>
        </authorList>
    </citation>
    <scope>NUCLEOTIDE SEQUENCE</scope>
    <source>
        <strain evidence="3">RHBSTW-00334</strain>
        <strain evidence="2">RHBSTW-00398</strain>
    </source>
</reference>
<evidence type="ECO:0000313" key="5">
    <source>
        <dbReference type="Proteomes" id="UP000512043"/>
    </source>
</evidence>
<evidence type="ECO:0000313" key="3">
    <source>
        <dbReference type="EMBL" id="QLY37800.1"/>
    </source>
</evidence>
<evidence type="ECO:0000313" key="2">
    <source>
        <dbReference type="EMBL" id="QLO13349.1"/>
    </source>
</evidence>
<dbReference type="EMBL" id="CP056597">
    <property type="protein sequence ID" value="QLY37800.1"/>
    <property type="molecule type" value="Genomic_DNA"/>
</dbReference>
<evidence type="ECO:0000313" key="6">
    <source>
        <dbReference type="Proteomes" id="UP000591803"/>
    </source>
</evidence>
<protein>
    <submittedName>
        <fullName evidence="1">Biofilm formation regulator BssR</fullName>
    </submittedName>
</protein>
<name>A0A7H9FQP9_CITFR</name>
<dbReference type="EMBL" id="JABXRI010000001">
    <property type="protein sequence ID" value="MBA8062905.1"/>
    <property type="molecule type" value="Genomic_DNA"/>
</dbReference>
<dbReference type="Proteomes" id="UP000512043">
    <property type="component" value="Chromosome"/>
</dbReference>
<organism evidence="1 6">
    <name type="scientific">Citrobacter freundii</name>
    <dbReference type="NCBI Taxonomy" id="546"/>
    <lineage>
        <taxon>Bacteria</taxon>
        <taxon>Pseudomonadati</taxon>
        <taxon>Pseudomonadota</taxon>
        <taxon>Gammaproteobacteria</taxon>
        <taxon>Enterobacterales</taxon>
        <taxon>Enterobacteriaceae</taxon>
        <taxon>Citrobacter</taxon>
        <taxon>Citrobacter freundii complex</taxon>
    </lineage>
</organism>
<dbReference type="AlphaFoldDB" id="A0A7H9FQP9"/>
<proteinExistence type="predicted"/>
<dbReference type="EMBL" id="CP055538">
    <property type="protein sequence ID" value="QLO13349.1"/>
    <property type="molecule type" value="Genomic_DNA"/>
</dbReference>
<gene>
    <name evidence="1" type="primary">bssR</name>
    <name evidence="1" type="ORF">HV077_10965</name>
    <name evidence="3" type="ORF">HV164_15305</name>
    <name evidence="2" type="ORF">HV183_07785</name>
</gene>
<sequence>MVVDRLRTDLLNKLINARIDLAAYLLLRKAKGYMSVSESDRLRDNFFALNRELHDDQSQLHGMHLDQEEWNALRRAEGALAAAAVCLMSGHHDCPTFIAVNAEKLENCLTTLTLSIQCLQMYSTLEHV</sequence>
<dbReference type="InterPro" id="IPR020359">
    <property type="entry name" value="Biofilm_regulator_BssR"/>
</dbReference>
<dbReference type="RefSeq" id="WP_096757726.1">
    <property type="nucleotide sequence ID" value="NZ_CP038856.1"/>
</dbReference>
<dbReference type="NCBIfam" id="NF008959">
    <property type="entry name" value="PRK12302.1"/>
    <property type="match status" value="1"/>
</dbReference>
<evidence type="ECO:0000313" key="1">
    <source>
        <dbReference type="EMBL" id="MBA8062905.1"/>
    </source>
</evidence>
<dbReference type="OrthoDB" id="6630475at2"/>
<reference evidence="4 5" key="1">
    <citation type="submission" date="2020-06" db="EMBL/GenBank/DDBJ databases">
        <title>REHAB project genomes.</title>
        <authorList>
            <person name="Shaw L.P."/>
        </authorList>
    </citation>
    <scope>NUCLEOTIDE SEQUENCE [LARGE SCALE GENOMIC DNA]</scope>
    <source>
        <strain evidence="1 6">RHBSTW-00116</strain>
        <strain evidence="5">RHBSTW-00334</strain>
        <strain evidence="4">RHBSTW-00398</strain>
    </source>
</reference>
<evidence type="ECO:0000313" key="4">
    <source>
        <dbReference type="Proteomes" id="UP000510650"/>
    </source>
</evidence>